<organism evidence="11 12">
    <name type="scientific">Novipirellula rosea</name>
    <dbReference type="NCBI Taxonomy" id="1031540"/>
    <lineage>
        <taxon>Bacteria</taxon>
        <taxon>Pseudomonadati</taxon>
        <taxon>Planctomycetota</taxon>
        <taxon>Planctomycetia</taxon>
        <taxon>Pirellulales</taxon>
        <taxon>Pirellulaceae</taxon>
        <taxon>Novipirellula</taxon>
    </lineage>
</organism>
<dbReference type="Pfam" id="PF02397">
    <property type="entry name" value="Bac_transf"/>
    <property type="match status" value="1"/>
</dbReference>
<feature type="transmembrane region" description="Helical" evidence="9">
    <location>
        <begin position="130"/>
        <end position="149"/>
    </location>
</feature>
<dbReference type="PANTHER" id="PTHR30576">
    <property type="entry name" value="COLANIC BIOSYNTHESIS UDP-GLUCOSE LIPID CARRIER TRANSFERASE"/>
    <property type="match status" value="1"/>
</dbReference>
<feature type="domain" description="Bacterial sugar transferase" evidence="10">
    <location>
        <begin position="318"/>
        <end position="511"/>
    </location>
</feature>
<evidence type="ECO:0000313" key="11">
    <source>
        <dbReference type="EMBL" id="GAA4456789.1"/>
    </source>
</evidence>
<dbReference type="NCBIfam" id="TIGR03025">
    <property type="entry name" value="EPS_sugtrans"/>
    <property type="match status" value="1"/>
</dbReference>
<evidence type="ECO:0000313" key="12">
    <source>
        <dbReference type="Proteomes" id="UP001500840"/>
    </source>
</evidence>
<evidence type="ECO:0000259" key="10">
    <source>
        <dbReference type="Pfam" id="PF02397"/>
    </source>
</evidence>
<sequence length="516" mass="58147">MSTRFETTARLLGPMAVAAIVSSEEADDANLASVEEILSEHTACRPSRRLSVAYSTQAFLTGLPLLIVDLVVTGFCLVGAAYVVDLFLQRPLHPGTWNQLPAILLLQFLFMSIHQMYPGVGDSQIAELRGLVRSTIFSFVSLAALNAMLGQLPRVEFIMFLIGVMMTAFFLPLSRNVARRYLARRTWWGMRALIVGDAESSQQTFRRLKSHPTCGYRPVAIATDYIEPDVAAKADLRTVINSYDIVEIARNHHTPVVVLTSSDTRVRLTERLIFTFPSVVVFGNLQSAILSGERSPVPGSLITRINRPLPRFMPRVTKRLFDLAICVPLFLLLLIPGAIIAMAIKIASPGPIFYGDPRVGQHGIRFKMWKFRTMIPNASHVLDEHLRAHPELQAEWNETKKIKNDPRIVPYIGSAMRRWSLDELPQLWNVLVGEMSLVGPRPMPADEIVRYNTKFFEYTHMTPGLTGLWQVAGRNDVTFQTRVMLVEYYAKNWSLWLDIWILARTPSVVLKNEGAY</sequence>
<keyword evidence="12" id="KW-1185">Reference proteome</keyword>
<evidence type="ECO:0000256" key="6">
    <source>
        <dbReference type="ARBA" id="ARBA00022692"/>
    </source>
</evidence>
<name>A0ABP8MY92_9BACT</name>
<feature type="transmembrane region" description="Helical" evidence="9">
    <location>
        <begin position="96"/>
        <end position="118"/>
    </location>
</feature>
<dbReference type="InterPro" id="IPR017475">
    <property type="entry name" value="EPS_sugar_tfrase"/>
</dbReference>
<feature type="transmembrane region" description="Helical" evidence="9">
    <location>
        <begin position="155"/>
        <end position="174"/>
    </location>
</feature>
<evidence type="ECO:0000256" key="4">
    <source>
        <dbReference type="ARBA" id="ARBA00022475"/>
    </source>
</evidence>
<reference evidence="12" key="1">
    <citation type="journal article" date="2019" name="Int. J. Syst. Evol. Microbiol.">
        <title>The Global Catalogue of Microorganisms (GCM) 10K type strain sequencing project: providing services to taxonomists for standard genome sequencing and annotation.</title>
        <authorList>
            <consortium name="The Broad Institute Genomics Platform"/>
            <consortium name="The Broad Institute Genome Sequencing Center for Infectious Disease"/>
            <person name="Wu L."/>
            <person name="Ma J."/>
        </authorList>
    </citation>
    <scope>NUCLEOTIDE SEQUENCE [LARGE SCALE GENOMIC DNA]</scope>
    <source>
        <strain evidence="12">JCM 17759</strain>
    </source>
</reference>
<evidence type="ECO:0000256" key="8">
    <source>
        <dbReference type="ARBA" id="ARBA00023136"/>
    </source>
</evidence>
<proteinExistence type="inferred from homology"/>
<evidence type="ECO:0000256" key="5">
    <source>
        <dbReference type="ARBA" id="ARBA00022679"/>
    </source>
</evidence>
<evidence type="ECO:0000256" key="2">
    <source>
        <dbReference type="ARBA" id="ARBA00004236"/>
    </source>
</evidence>
<comment type="subcellular location">
    <subcellularLocation>
        <location evidence="2">Cell membrane</location>
    </subcellularLocation>
    <subcellularLocation>
        <location evidence="1">Membrane</location>
        <topology evidence="1">Multi-pass membrane protein</topology>
    </subcellularLocation>
</comment>
<protein>
    <submittedName>
        <fullName evidence="11">Sugar transferase</fullName>
    </submittedName>
</protein>
<keyword evidence="8 9" id="KW-0472">Membrane</keyword>
<dbReference type="PANTHER" id="PTHR30576:SF4">
    <property type="entry name" value="UNDECAPRENYL-PHOSPHATE GALACTOSE PHOSPHOTRANSFERASE"/>
    <property type="match status" value="1"/>
</dbReference>
<gene>
    <name evidence="11" type="ORF">GCM10023156_32660</name>
</gene>
<feature type="transmembrane region" description="Helical" evidence="9">
    <location>
        <begin position="58"/>
        <end position="84"/>
    </location>
</feature>
<keyword evidence="4" id="KW-1003">Cell membrane</keyword>
<comment type="similarity">
    <text evidence="3">Belongs to the bacterial sugar transferase family.</text>
</comment>
<keyword evidence="6 9" id="KW-0812">Transmembrane</keyword>
<dbReference type="GO" id="GO:0016740">
    <property type="term" value="F:transferase activity"/>
    <property type="evidence" value="ECO:0007669"/>
    <property type="project" value="UniProtKB-KW"/>
</dbReference>
<evidence type="ECO:0000256" key="9">
    <source>
        <dbReference type="SAM" id="Phobius"/>
    </source>
</evidence>
<dbReference type="RefSeq" id="WP_339942770.1">
    <property type="nucleotide sequence ID" value="NZ_BAABGA010000039.1"/>
</dbReference>
<keyword evidence="7 9" id="KW-1133">Transmembrane helix</keyword>
<keyword evidence="5 11" id="KW-0808">Transferase</keyword>
<dbReference type="EMBL" id="BAABGA010000039">
    <property type="protein sequence ID" value="GAA4456789.1"/>
    <property type="molecule type" value="Genomic_DNA"/>
</dbReference>
<dbReference type="InterPro" id="IPR003362">
    <property type="entry name" value="Bact_transf"/>
</dbReference>
<evidence type="ECO:0000256" key="7">
    <source>
        <dbReference type="ARBA" id="ARBA00022989"/>
    </source>
</evidence>
<comment type="caution">
    <text evidence="11">The sequence shown here is derived from an EMBL/GenBank/DDBJ whole genome shotgun (WGS) entry which is preliminary data.</text>
</comment>
<feature type="transmembrane region" description="Helical" evidence="9">
    <location>
        <begin position="320"/>
        <end position="344"/>
    </location>
</feature>
<evidence type="ECO:0000256" key="1">
    <source>
        <dbReference type="ARBA" id="ARBA00004141"/>
    </source>
</evidence>
<evidence type="ECO:0000256" key="3">
    <source>
        <dbReference type="ARBA" id="ARBA00006464"/>
    </source>
</evidence>
<accession>A0ABP8MY92</accession>
<dbReference type="Proteomes" id="UP001500840">
    <property type="component" value="Unassembled WGS sequence"/>
</dbReference>